<dbReference type="InterPro" id="IPR023365">
    <property type="entry name" value="Sortase_dom-sf"/>
</dbReference>
<dbReference type="InterPro" id="IPR053465">
    <property type="entry name" value="Sortase_Class_E"/>
</dbReference>
<keyword evidence="1" id="KW-0378">Hydrolase</keyword>
<dbReference type="InterPro" id="IPR042003">
    <property type="entry name" value="Sortase_E"/>
</dbReference>
<dbReference type="CDD" id="cd05830">
    <property type="entry name" value="Sortase_E"/>
    <property type="match status" value="1"/>
</dbReference>
<dbReference type="Gene3D" id="2.40.260.10">
    <property type="entry name" value="Sortase"/>
    <property type="match status" value="1"/>
</dbReference>
<dbReference type="EMBL" id="BAAAPM010000003">
    <property type="protein sequence ID" value="GAA1722929.1"/>
    <property type="molecule type" value="Genomic_DNA"/>
</dbReference>
<gene>
    <name evidence="3" type="ORF">GCM10009809_18480</name>
</gene>
<evidence type="ECO:0000256" key="2">
    <source>
        <dbReference type="SAM" id="MobiDB-lite"/>
    </source>
</evidence>
<proteinExistence type="predicted"/>
<protein>
    <submittedName>
        <fullName evidence="3">Class E sortase</fullName>
    </submittedName>
</protein>
<dbReference type="InterPro" id="IPR005754">
    <property type="entry name" value="Sortase"/>
</dbReference>
<dbReference type="NCBIfam" id="NF033747">
    <property type="entry name" value="class_E_sortase"/>
    <property type="match status" value="1"/>
</dbReference>
<comment type="caution">
    <text evidence="3">The sequence shown here is derived from an EMBL/GenBank/DDBJ whole genome shotgun (WGS) entry which is preliminary data.</text>
</comment>
<keyword evidence="4" id="KW-1185">Reference proteome</keyword>
<evidence type="ECO:0000256" key="1">
    <source>
        <dbReference type="ARBA" id="ARBA00022801"/>
    </source>
</evidence>
<evidence type="ECO:0000313" key="4">
    <source>
        <dbReference type="Proteomes" id="UP001501138"/>
    </source>
</evidence>
<dbReference type="Pfam" id="PF04203">
    <property type="entry name" value="Sortase"/>
    <property type="match status" value="1"/>
</dbReference>
<sequence length="256" mass="27766">MLGELCITAGVLLGLFVVWQLWWTDVQADRVHQQVLSELDWPDPGSGQSDAGPAVAPERRGEPPVLKEPATGEVFAKLYVPRFGDDYVEPIAQGVDKATILDRLGIGHYPGTAMPGDLGNFSTAGHRTTYGKPYHQVADLQEGDPLVVRTAKTWYLYRVTTHEIVYPWDVEVISPIPGLEPGEPVPELTQRLLTMTACHPMYSAAQRYIVHGELDYWAPVSKGVPAELLDAGILTEGVDGGDAGAGVRRGDDGKVA</sequence>
<accession>A0ABN2JD38</accession>
<dbReference type="Proteomes" id="UP001501138">
    <property type="component" value="Unassembled WGS sequence"/>
</dbReference>
<feature type="region of interest" description="Disordered" evidence="2">
    <location>
        <begin position="39"/>
        <end position="66"/>
    </location>
</feature>
<evidence type="ECO:0000313" key="3">
    <source>
        <dbReference type="EMBL" id="GAA1722929.1"/>
    </source>
</evidence>
<reference evidence="3 4" key="1">
    <citation type="journal article" date="2019" name="Int. J. Syst. Evol. Microbiol.">
        <title>The Global Catalogue of Microorganisms (GCM) 10K type strain sequencing project: providing services to taxonomists for standard genome sequencing and annotation.</title>
        <authorList>
            <consortium name="The Broad Institute Genomics Platform"/>
            <consortium name="The Broad Institute Genome Sequencing Center for Infectious Disease"/>
            <person name="Wu L."/>
            <person name="Ma J."/>
        </authorList>
    </citation>
    <scope>NUCLEOTIDE SEQUENCE [LARGE SCALE GENOMIC DNA]</scope>
    <source>
        <strain evidence="3 4">JCM 15589</strain>
    </source>
</reference>
<dbReference type="SUPFAM" id="SSF63817">
    <property type="entry name" value="Sortase"/>
    <property type="match status" value="1"/>
</dbReference>
<name>A0ABN2JD38_9MICO</name>
<organism evidence="3 4">
    <name type="scientific">Isoptericola hypogeus</name>
    <dbReference type="NCBI Taxonomy" id="300179"/>
    <lineage>
        <taxon>Bacteria</taxon>
        <taxon>Bacillati</taxon>
        <taxon>Actinomycetota</taxon>
        <taxon>Actinomycetes</taxon>
        <taxon>Micrococcales</taxon>
        <taxon>Promicromonosporaceae</taxon>
        <taxon>Isoptericola</taxon>
    </lineage>
</organism>